<dbReference type="SMART" id="SM00101">
    <property type="entry name" value="14_3_3"/>
    <property type="match status" value="1"/>
</dbReference>
<dbReference type="Pfam" id="PF00244">
    <property type="entry name" value="14-3-3"/>
    <property type="match status" value="2"/>
</dbReference>
<evidence type="ECO:0000313" key="4">
    <source>
        <dbReference type="Proteomes" id="UP000677054"/>
    </source>
</evidence>
<evidence type="ECO:0000256" key="1">
    <source>
        <dbReference type="ARBA" id="ARBA00006141"/>
    </source>
</evidence>
<sequence>MGVLVFFDIFTFTMTGLQKLVLIAKFAQQAVKWYDEMAAAMKKMTETGVELSNEERNLLSVAYKNVAEQEQELAKEKILKELQDTCYYVQDLLNKYLIPKCSNNESKVFYLTMKGGLNWYMAEVATGDSRLDVMEESLKA</sequence>
<dbReference type="SUPFAM" id="SSF48445">
    <property type="entry name" value="14-3-3 protein"/>
    <property type="match status" value="1"/>
</dbReference>
<dbReference type="OrthoDB" id="10260625at2759"/>
<gene>
    <name evidence="3" type="ORF">DSTB1V02_LOCUS6058</name>
</gene>
<protein>
    <recommendedName>
        <fullName evidence="2">14-3-3 domain-containing protein</fullName>
    </recommendedName>
</protein>
<accession>A0A7R9A4Q9</accession>
<dbReference type="Proteomes" id="UP000677054">
    <property type="component" value="Unassembled WGS sequence"/>
</dbReference>
<dbReference type="PANTHER" id="PTHR18860">
    <property type="entry name" value="14-3-3 PROTEIN"/>
    <property type="match status" value="1"/>
</dbReference>
<evidence type="ECO:0000259" key="2">
    <source>
        <dbReference type="SMART" id="SM00101"/>
    </source>
</evidence>
<evidence type="ECO:0000313" key="3">
    <source>
        <dbReference type="EMBL" id="CAD7246201.1"/>
    </source>
</evidence>
<dbReference type="InterPro" id="IPR000308">
    <property type="entry name" value="14-3-3"/>
</dbReference>
<organism evidence="3">
    <name type="scientific">Darwinula stevensoni</name>
    <dbReference type="NCBI Taxonomy" id="69355"/>
    <lineage>
        <taxon>Eukaryota</taxon>
        <taxon>Metazoa</taxon>
        <taxon>Ecdysozoa</taxon>
        <taxon>Arthropoda</taxon>
        <taxon>Crustacea</taxon>
        <taxon>Oligostraca</taxon>
        <taxon>Ostracoda</taxon>
        <taxon>Podocopa</taxon>
        <taxon>Podocopida</taxon>
        <taxon>Darwinulocopina</taxon>
        <taxon>Darwinuloidea</taxon>
        <taxon>Darwinulidae</taxon>
        <taxon>Darwinula</taxon>
    </lineage>
</organism>
<proteinExistence type="inferred from homology"/>
<comment type="similarity">
    <text evidence="1">Belongs to the 14-3-3 family.</text>
</comment>
<dbReference type="Gene3D" id="1.20.190.20">
    <property type="entry name" value="14-3-3 domain"/>
    <property type="match status" value="2"/>
</dbReference>
<dbReference type="InterPro" id="IPR023410">
    <property type="entry name" value="14-3-3_domain"/>
</dbReference>
<dbReference type="InterPro" id="IPR023409">
    <property type="entry name" value="14-3-3_CS"/>
</dbReference>
<dbReference type="EMBL" id="LR900584">
    <property type="protein sequence ID" value="CAD7246201.1"/>
    <property type="molecule type" value="Genomic_DNA"/>
</dbReference>
<dbReference type="EMBL" id="CAJPEV010001067">
    <property type="protein sequence ID" value="CAG0890503.1"/>
    <property type="molecule type" value="Genomic_DNA"/>
</dbReference>
<keyword evidence="4" id="KW-1185">Reference proteome</keyword>
<dbReference type="InterPro" id="IPR036815">
    <property type="entry name" value="14-3-3_dom_sf"/>
</dbReference>
<feature type="domain" description="14-3-3" evidence="2">
    <location>
        <begin position="18"/>
        <end position="139"/>
    </location>
</feature>
<dbReference type="PROSITE" id="PS00796">
    <property type="entry name" value="1433_1"/>
    <property type="match status" value="1"/>
</dbReference>
<name>A0A7R9A4Q9_9CRUS</name>
<dbReference type="AlphaFoldDB" id="A0A7R9A4Q9"/>
<dbReference type="PRINTS" id="PR00305">
    <property type="entry name" value="1433ZETA"/>
</dbReference>
<reference evidence="3" key="1">
    <citation type="submission" date="2020-11" db="EMBL/GenBank/DDBJ databases">
        <authorList>
            <person name="Tran Van P."/>
        </authorList>
    </citation>
    <scope>NUCLEOTIDE SEQUENCE</scope>
</reference>